<keyword evidence="2" id="KW-1185">Reference proteome</keyword>
<dbReference type="EMBL" id="CP003642">
    <property type="protein sequence ID" value="AFZ28049.1"/>
    <property type="molecule type" value="Genomic_DNA"/>
</dbReference>
<reference evidence="1 2" key="1">
    <citation type="submission" date="2012-06" db="EMBL/GenBank/DDBJ databases">
        <title>Finished chromosome of genome of Cylindrospermum stagnale PCC 7417.</title>
        <authorList>
            <consortium name="US DOE Joint Genome Institute"/>
            <person name="Gugger M."/>
            <person name="Coursin T."/>
            <person name="Rippka R."/>
            <person name="Tandeau De Marsac N."/>
            <person name="Huntemann M."/>
            <person name="Wei C.-L."/>
            <person name="Han J."/>
            <person name="Detter J.C."/>
            <person name="Han C."/>
            <person name="Tapia R."/>
            <person name="Chen A."/>
            <person name="Kyrpides N."/>
            <person name="Mavromatis K."/>
            <person name="Markowitz V."/>
            <person name="Szeto E."/>
            <person name="Ivanova N."/>
            <person name="Pagani I."/>
            <person name="Pati A."/>
            <person name="Goodwin L."/>
            <person name="Nordberg H.P."/>
            <person name="Cantor M.N."/>
            <person name="Hua S.X."/>
            <person name="Woyke T."/>
            <person name="Kerfeld C.A."/>
        </authorList>
    </citation>
    <scope>NUCLEOTIDE SEQUENCE [LARGE SCALE GENOMIC DNA]</scope>
    <source>
        <strain evidence="1 2">PCC 7417</strain>
    </source>
</reference>
<dbReference type="KEGG" id="csg:Cylst_6078"/>
<sequence length="85" mass="9685">MTNRDLLVKEIESLPPELLTEALDFIRFIKASHLQRNSPTEPNLNADKLKGSKAKDLLEFAGSWSGDDIRECLQLVHDIRMPLQL</sequence>
<protein>
    <recommendedName>
        <fullName evidence="3">DUF2281 domain-containing protein</fullName>
    </recommendedName>
</protein>
<name>K9X7G1_9NOST</name>
<dbReference type="RefSeq" id="WP_015211281.1">
    <property type="nucleotide sequence ID" value="NC_019757.1"/>
</dbReference>
<gene>
    <name evidence="1" type="ORF">Cylst_6078</name>
</gene>
<evidence type="ECO:0000313" key="1">
    <source>
        <dbReference type="EMBL" id="AFZ28049.1"/>
    </source>
</evidence>
<evidence type="ECO:0008006" key="3">
    <source>
        <dbReference type="Google" id="ProtNLM"/>
    </source>
</evidence>
<evidence type="ECO:0000313" key="2">
    <source>
        <dbReference type="Proteomes" id="UP000010475"/>
    </source>
</evidence>
<dbReference type="AlphaFoldDB" id="K9X7G1"/>
<dbReference type="PATRIC" id="fig|56107.3.peg.6681"/>
<accession>K9X7G1</accession>
<organism evidence="1 2">
    <name type="scientific">Cylindrospermum stagnale PCC 7417</name>
    <dbReference type="NCBI Taxonomy" id="56107"/>
    <lineage>
        <taxon>Bacteria</taxon>
        <taxon>Bacillati</taxon>
        <taxon>Cyanobacteriota</taxon>
        <taxon>Cyanophyceae</taxon>
        <taxon>Nostocales</taxon>
        <taxon>Nostocaceae</taxon>
        <taxon>Cylindrospermum</taxon>
    </lineage>
</organism>
<dbReference type="eggNOG" id="ENOG50341S7">
    <property type="taxonomic scope" value="Bacteria"/>
</dbReference>
<dbReference type="Proteomes" id="UP000010475">
    <property type="component" value="Chromosome"/>
</dbReference>
<dbReference type="STRING" id="56107.Cylst_6078"/>
<dbReference type="OrthoDB" id="532875at2"/>
<proteinExistence type="predicted"/>
<dbReference type="HOGENOM" id="CLU_163869_1_0_3"/>